<reference evidence="1 2" key="1">
    <citation type="submission" date="2024-04" db="EMBL/GenBank/DDBJ databases">
        <title>Human intestinal bacterial collection.</title>
        <authorList>
            <person name="Pauvert C."/>
            <person name="Hitch T.C.A."/>
            <person name="Clavel T."/>
        </authorList>
    </citation>
    <scope>NUCLEOTIDE SEQUENCE [LARGE SCALE GENOMIC DNA]</scope>
    <source>
        <strain evidence="1 2">CLA-KB-H42</strain>
    </source>
</reference>
<organism evidence="1 2">
    <name type="scientific">Raoultibacter massiliensis</name>
    <dbReference type="NCBI Taxonomy" id="1852371"/>
    <lineage>
        <taxon>Bacteria</taxon>
        <taxon>Bacillati</taxon>
        <taxon>Actinomycetota</taxon>
        <taxon>Coriobacteriia</taxon>
        <taxon>Eggerthellales</taxon>
        <taxon>Eggerthellaceae</taxon>
        <taxon>Raoultibacter</taxon>
    </lineage>
</organism>
<dbReference type="RefSeq" id="WP_349227619.1">
    <property type="nucleotide sequence ID" value="NZ_JBBNOP010000008.1"/>
</dbReference>
<sequence length="349" mass="38752">MVRSIFHADADSHADNVNRCACDTPVYFGYETALAILRSVDHRALSPAKGKWRSLPTREPGKHRAEAAIGHLESTYPNLSVSRPLHVLVNNRSKGRTSDGCEPHMCSSDLAGTSFYRLAYDIYTSSPALSFIQKASLEKDTVSLLELGYEMCGTYQTWRTGAPSRYQVPALLSIRTLENYLSRNPSINGAARTARMIRYLADGSASARETKQALILGLPMSYGGQGLGIPRMNHTVLASEAARAISGKASFRCDLCWPEHKLDVEYQSRECHEGEESRLADSRRTNALMSMGWTVVGVTNSELDSIAATETIAQTIRQHLGKRRQVRTANHHAKMLKLRRRLGLPARYE</sequence>
<proteinExistence type="predicted"/>
<protein>
    <submittedName>
        <fullName evidence="1">DUF559 domain-containing protein</fullName>
    </submittedName>
</protein>
<dbReference type="EMBL" id="JBBNOP010000008">
    <property type="protein sequence ID" value="MEQ3363350.1"/>
    <property type="molecule type" value="Genomic_DNA"/>
</dbReference>
<gene>
    <name evidence="1" type="ORF">AAA083_10230</name>
</gene>
<dbReference type="Proteomes" id="UP001487305">
    <property type="component" value="Unassembled WGS sequence"/>
</dbReference>
<evidence type="ECO:0000313" key="1">
    <source>
        <dbReference type="EMBL" id="MEQ3363350.1"/>
    </source>
</evidence>
<keyword evidence="2" id="KW-1185">Reference proteome</keyword>
<comment type="caution">
    <text evidence="1">The sequence shown here is derived from an EMBL/GenBank/DDBJ whole genome shotgun (WGS) entry which is preliminary data.</text>
</comment>
<evidence type="ECO:0000313" key="2">
    <source>
        <dbReference type="Proteomes" id="UP001487305"/>
    </source>
</evidence>
<accession>A0ABV1JEV1</accession>
<dbReference type="SUPFAM" id="SSF52980">
    <property type="entry name" value="Restriction endonuclease-like"/>
    <property type="match status" value="1"/>
</dbReference>
<name>A0ABV1JEV1_9ACTN</name>
<dbReference type="InterPro" id="IPR011335">
    <property type="entry name" value="Restrct_endonuc-II-like"/>
</dbReference>
<dbReference type="Gene3D" id="3.40.960.10">
    <property type="entry name" value="VSR Endonuclease"/>
    <property type="match status" value="1"/>
</dbReference>